<feature type="domain" description="Ig-like" evidence="9">
    <location>
        <begin position="17"/>
        <end position="111"/>
    </location>
</feature>
<sequence>MRRGLVALFLLSAVLIPTLEVSLYVPLIEAALGENATLSCNVTGFDSGLFYWYKMNCEYMIQTVAQGYFKKVNLEGQFKKLRFEIQTVGNVYSLIIKNIQKEDEGTYLCQAGEAYRIVFINGTKLAVKQYDVLTSQETLFGIRTTAETSMYNISIMLVVL</sequence>
<evidence type="ECO:0000313" key="11">
    <source>
        <dbReference type="Proteomes" id="UP000261380"/>
    </source>
</evidence>
<comment type="subcellular location">
    <subcellularLocation>
        <location evidence="1">Cell membrane</location>
    </subcellularLocation>
</comment>
<evidence type="ECO:0000256" key="4">
    <source>
        <dbReference type="ARBA" id="ARBA00022859"/>
    </source>
</evidence>
<keyword evidence="5" id="KW-0472">Membrane</keyword>
<dbReference type="SUPFAM" id="SSF48726">
    <property type="entry name" value="Immunoglobulin"/>
    <property type="match status" value="1"/>
</dbReference>
<dbReference type="GeneTree" id="ENSGT00940000177190"/>
<keyword evidence="2" id="KW-1003">Cell membrane</keyword>
<dbReference type="PROSITE" id="PS50835">
    <property type="entry name" value="IG_LIKE"/>
    <property type="match status" value="1"/>
</dbReference>
<evidence type="ECO:0000256" key="1">
    <source>
        <dbReference type="ARBA" id="ARBA00004236"/>
    </source>
</evidence>
<reference evidence="10" key="1">
    <citation type="submission" date="2025-08" db="UniProtKB">
        <authorList>
            <consortium name="Ensembl"/>
        </authorList>
    </citation>
    <scope>IDENTIFICATION</scope>
</reference>
<dbReference type="Ensembl" id="ENSXCOT00000001600.1">
    <property type="protein sequence ID" value="ENSXCOP00000001575.1"/>
    <property type="gene ID" value="ENSXCOG00000001276.1"/>
</dbReference>
<evidence type="ECO:0000256" key="3">
    <source>
        <dbReference type="ARBA" id="ARBA00022729"/>
    </source>
</evidence>
<name>A0A3B5KUB2_9TELE</name>
<dbReference type="InterPro" id="IPR052051">
    <property type="entry name" value="TCR_complex_component"/>
</dbReference>
<dbReference type="PANTHER" id="PTHR19433">
    <property type="entry name" value="T-CELL RECEPTOR ALPHA CHAIN V REGION-RELATED"/>
    <property type="match status" value="1"/>
</dbReference>
<reference evidence="10" key="2">
    <citation type="submission" date="2025-09" db="UniProtKB">
        <authorList>
            <consortium name="Ensembl"/>
        </authorList>
    </citation>
    <scope>IDENTIFICATION</scope>
</reference>
<organism evidence="10 11">
    <name type="scientific">Xiphophorus couchianus</name>
    <name type="common">Monterrey platyfish</name>
    <dbReference type="NCBI Taxonomy" id="32473"/>
    <lineage>
        <taxon>Eukaryota</taxon>
        <taxon>Metazoa</taxon>
        <taxon>Chordata</taxon>
        <taxon>Craniata</taxon>
        <taxon>Vertebrata</taxon>
        <taxon>Euteleostomi</taxon>
        <taxon>Actinopterygii</taxon>
        <taxon>Neopterygii</taxon>
        <taxon>Teleostei</taxon>
        <taxon>Neoteleostei</taxon>
        <taxon>Acanthomorphata</taxon>
        <taxon>Ovalentaria</taxon>
        <taxon>Atherinomorphae</taxon>
        <taxon>Cyprinodontiformes</taxon>
        <taxon>Poeciliidae</taxon>
        <taxon>Poeciliinae</taxon>
        <taxon>Xiphophorus</taxon>
    </lineage>
</organism>
<dbReference type="Pfam" id="PF07686">
    <property type="entry name" value="V-set"/>
    <property type="match status" value="1"/>
</dbReference>
<keyword evidence="11" id="KW-1185">Reference proteome</keyword>
<dbReference type="SMART" id="SM00408">
    <property type="entry name" value="IGc2"/>
    <property type="match status" value="1"/>
</dbReference>
<evidence type="ECO:0000256" key="2">
    <source>
        <dbReference type="ARBA" id="ARBA00022475"/>
    </source>
</evidence>
<evidence type="ECO:0000256" key="6">
    <source>
        <dbReference type="ARBA" id="ARBA00023157"/>
    </source>
</evidence>
<keyword evidence="6" id="KW-1015">Disulfide bond</keyword>
<dbReference type="GO" id="GO:0002376">
    <property type="term" value="P:immune system process"/>
    <property type="evidence" value="ECO:0007669"/>
    <property type="project" value="UniProtKB-KW"/>
</dbReference>
<dbReference type="PANTHER" id="PTHR19433:SF127">
    <property type="entry name" value="NITR9"/>
    <property type="match status" value="1"/>
</dbReference>
<keyword evidence="7" id="KW-0325">Glycoprotein</keyword>
<dbReference type="AlphaFoldDB" id="A0A3B5KUB2"/>
<evidence type="ECO:0000256" key="7">
    <source>
        <dbReference type="ARBA" id="ARBA00023180"/>
    </source>
</evidence>
<evidence type="ECO:0000256" key="5">
    <source>
        <dbReference type="ARBA" id="ARBA00023136"/>
    </source>
</evidence>
<dbReference type="GO" id="GO:0009617">
    <property type="term" value="P:response to bacterium"/>
    <property type="evidence" value="ECO:0007669"/>
    <property type="project" value="TreeGrafter"/>
</dbReference>
<accession>A0A3B5KUB2</accession>
<dbReference type="InterPro" id="IPR003599">
    <property type="entry name" value="Ig_sub"/>
</dbReference>
<dbReference type="Gene3D" id="2.60.40.10">
    <property type="entry name" value="Immunoglobulins"/>
    <property type="match status" value="1"/>
</dbReference>
<dbReference type="InterPro" id="IPR013783">
    <property type="entry name" value="Ig-like_fold"/>
</dbReference>
<keyword evidence="3 8" id="KW-0732">Signal</keyword>
<feature type="signal peptide" evidence="8">
    <location>
        <begin position="1"/>
        <end position="20"/>
    </location>
</feature>
<dbReference type="GO" id="GO:0005886">
    <property type="term" value="C:plasma membrane"/>
    <property type="evidence" value="ECO:0007669"/>
    <property type="project" value="UniProtKB-SubCell"/>
</dbReference>
<dbReference type="InterPro" id="IPR007110">
    <property type="entry name" value="Ig-like_dom"/>
</dbReference>
<evidence type="ECO:0000313" key="10">
    <source>
        <dbReference type="Ensembl" id="ENSXCOP00000001575.1"/>
    </source>
</evidence>
<protein>
    <recommendedName>
        <fullName evidence="9">Ig-like domain-containing protein</fullName>
    </recommendedName>
</protein>
<dbReference type="SMART" id="SM00406">
    <property type="entry name" value="IGv"/>
    <property type="match status" value="1"/>
</dbReference>
<keyword evidence="4" id="KW-0391">Immunity</keyword>
<dbReference type="CDD" id="cd00099">
    <property type="entry name" value="IgV"/>
    <property type="match status" value="1"/>
</dbReference>
<dbReference type="InterPro" id="IPR003598">
    <property type="entry name" value="Ig_sub2"/>
</dbReference>
<feature type="chain" id="PRO_5017209412" description="Ig-like domain-containing protein" evidence="8">
    <location>
        <begin position="21"/>
        <end position="160"/>
    </location>
</feature>
<evidence type="ECO:0000256" key="8">
    <source>
        <dbReference type="SAM" id="SignalP"/>
    </source>
</evidence>
<dbReference type="InterPro" id="IPR013106">
    <property type="entry name" value="Ig_V-set"/>
</dbReference>
<proteinExistence type="predicted"/>
<evidence type="ECO:0000259" key="9">
    <source>
        <dbReference type="PROSITE" id="PS50835"/>
    </source>
</evidence>
<dbReference type="InterPro" id="IPR036179">
    <property type="entry name" value="Ig-like_dom_sf"/>
</dbReference>
<dbReference type="SMART" id="SM00409">
    <property type="entry name" value="IG"/>
    <property type="match status" value="1"/>
</dbReference>
<dbReference type="Proteomes" id="UP000261380">
    <property type="component" value="Unplaced"/>
</dbReference>